<feature type="compositionally biased region" description="Basic residues" evidence="1">
    <location>
        <begin position="1"/>
        <end position="10"/>
    </location>
</feature>
<accession>A0A7S1S1I4</accession>
<protein>
    <submittedName>
        <fullName evidence="2">Uncharacterized protein</fullName>
    </submittedName>
</protein>
<reference evidence="2" key="1">
    <citation type="submission" date="2021-01" db="EMBL/GenBank/DDBJ databases">
        <authorList>
            <person name="Corre E."/>
            <person name="Pelletier E."/>
            <person name="Niang G."/>
            <person name="Scheremetjew M."/>
            <person name="Finn R."/>
            <person name="Kale V."/>
            <person name="Holt S."/>
            <person name="Cochrane G."/>
            <person name="Meng A."/>
            <person name="Brown T."/>
            <person name="Cohen L."/>
        </authorList>
    </citation>
    <scope>NUCLEOTIDE SEQUENCE</scope>
    <source>
        <strain evidence="2">OF101</strain>
    </source>
</reference>
<name>A0A7S1S1I4_ALECA</name>
<feature type="compositionally biased region" description="Basic and acidic residues" evidence="1">
    <location>
        <begin position="208"/>
        <end position="224"/>
    </location>
</feature>
<evidence type="ECO:0000313" key="2">
    <source>
        <dbReference type="EMBL" id="CAD9181812.1"/>
    </source>
</evidence>
<feature type="region of interest" description="Disordered" evidence="1">
    <location>
        <begin position="208"/>
        <end position="232"/>
    </location>
</feature>
<dbReference type="AlphaFoldDB" id="A0A7S1S1I4"/>
<sequence length="232" mass="24331">MAHAWLRHPHLGTLSQSAPRQPLGLPRSRALGRRRELRRMTGPSPALVALAAACLLGSGLALRGAQAATRSAAPAAAQPGDDGLPPAAAAAQSARREALARALTPDSVKVLNNANKHGFASNVLVTKELPHDEKTLYVFGGHSGLTKPRTGTAGVVASAVSKDGSAQAGSVGMAYGRRSKPLYVAMQMDLPARTEQGKRITKVLSDKIREGHEHRSSVHDELVEGMRSQQGA</sequence>
<gene>
    <name evidence="2" type="ORF">ACAT0790_LOCUS58584</name>
</gene>
<evidence type="ECO:0000256" key="1">
    <source>
        <dbReference type="SAM" id="MobiDB-lite"/>
    </source>
</evidence>
<proteinExistence type="predicted"/>
<organism evidence="2">
    <name type="scientific">Alexandrium catenella</name>
    <name type="common">Red tide dinoflagellate</name>
    <name type="synonym">Gonyaulax catenella</name>
    <dbReference type="NCBI Taxonomy" id="2925"/>
    <lineage>
        <taxon>Eukaryota</taxon>
        <taxon>Sar</taxon>
        <taxon>Alveolata</taxon>
        <taxon>Dinophyceae</taxon>
        <taxon>Gonyaulacales</taxon>
        <taxon>Pyrocystaceae</taxon>
        <taxon>Alexandrium</taxon>
    </lineage>
</organism>
<feature type="region of interest" description="Disordered" evidence="1">
    <location>
        <begin position="1"/>
        <end position="34"/>
    </location>
</feature>
<dbReference type="EMBL" id="HBGE01098423">
    <property type="protein sequence ID" value="CAD9181812.1"/>
    <property type="molecule type" value="Transcribed_RNA"/>
</dbReference>